<keyword evidence="4" id="KW-0175">Coiled coil</keyword>
<dbReference type="PANTHER" id="PTHR10903:SF186">
    <property type="entry name" value="GTPASE IMAP FAMILY MEMBER 4-LIKE-RELATED"/>
    <property type="match status" value="1"/>
</dbReference>
<dbReference type="PROSITE" id="PS51720">
    <property type="entry name" value="G_AIG1"/>
    <property type="match status" value="1"/>
</dbReference>
<accession>A0A5A9PJ85</accession>
<comment type="caution">
    <text evidence="6">The sequence shown here is derived from an EMBL/GenBank/DDBJ whole genome shotgun (WGS) entry which is preliminary data.</text>
</comment>
<evidence type="ECO:0000259" key="5">
    <source>
        <dbReference type="PROSITE" id="PS51720"/>
    </source>
</evidence>
<keyword evidence="3" id="KW-0342">GTP-binding</keyword>
<dbReference type="AlphaFoldDB" id="A0A5A9PJ85"/>
<evidence type="ECO:0000256" key="2">
    <source>
        <dbReference type="ARBA" id="ARBA00022741"/>
    </source>
</evidence>
<evidence type="ECO:0000256" key="4">
    <source>
        <dbReference type="SAM" id="Coils"/>
    </source>
</evidence>
<gene>
    <name evidence="6" type="ORF">E1301_Tti009092</name>
</gene>
<protein>
    <recommendedName>
        <fullName evidence="5">AIG1-type G domain-containing protein</fullName>
    </recommendedName>
</protein>
<name>A0A5A9PJ85_9TELE</name>
<feature type="domain" description="AIG1-type G" evidence="5">
    <location>
        <begin position="12"/>
        <end position="190"/>
    </location>
</feature>
<dbReference type="Proteomes" id="UP000324632">
    <property type="component" value="Chromosome 4"/>
</dbReference>
<evidence type="ECO:0000256" key="1">
    <source>
        <dbReference type="ARBA" id="ARBA00008535"/>
    </source>
</evidence>
<organism evidence="6 7">
    <name type="scientific">Triplophysa tibetana</name>
    <dbReference type="NCBI Taxonomy" id="1572043"/>
    <lineage>
        <taxon>Eukaryota</taxon>
        <taxon>Metazoa</taxon>
        <taxon>Chordata</taxon>
        <taxon>Craniata</taxon>
        <taxon>Vertebrata</taxon>
        <taxon>Euteleostomi</taxon>
        <taxon>Actinopterygii</taxon>
        <taxon>Neopterygii</taxon>
        <taxon>Teleostei</taxon>
        <taxon>Ostariophysi</taxon>
        <taxon>Cypriniformes</taxon>
        <taxon>Nemacheilidae</taxon>
        <taxon>Triplophysa</taxon>
    </lineage>
</organism>
<comment type="similarity">
    <text evidence="1">Belongs to the TRAFAC class TrmE-Era-EngA-EngB-Septin-like GTPase superfamily. AIG1/Toc34/Toc159-like paraseptin GTPase family. IAN subfamily.</text>
</comment>
<feature type="coiled-coil region" evidence="4">
    <location>
        <begin position="110"/>
        <end position="168"/>
    </location>
</feature>
<dbReference type="InterPro" id="IPR006703">
    <property type="entry name" value="G_AIG1"/>
</dbReference>
<dbReference type="InterPro" id="IPR027417">
    <property type="entry name" value="P-loop_NTPase"/>
</dbReference>
<dbReference type="EMBL" id="SOYY01000004">
    <property type="protein sequence ID" value="KAA0722160.1"/>
    <property type="molecule type" value="Genomic_DNA"/>
</dbReference>
<keyword evidence="7" id="KW-1185">Reference proteome</keyword>
<reference evidence="6 7" key="1">
    <citation type="journal article" date="2019" name="Mol. Ecol. Resour.">
        <title>Chromosome-level genome assembly of Triplophysa tibetana, a fish adapted to the harsh high-altitude environment of the Tibetan Plateau.</title>
        <authorList>
            <person name="Yang X."/>
            <person name="Liu H."/>
            <person name="Ma Z."/>
            <person name="Zou Y."/>
            <person name="Zou M."/>
            <person name="Mao Y."/>
            <person name="Li X."/>
            <person name="Wang H."/>
            <person name="Chen T."/>
            <person name="Wang W."/>
            <person name="Yang R."/>
        </authorList>
    </citation>
    <scope>NUCLEOTIDE SEQUENCE [LARGE SCALE GENOMIC DNA]</scope>
    <source>
        <strain evidence="6">TTIB1903HZAU</strain>
        <tissue evidence="6">Muscle</tissue>
    </source>
</reference>
<dbReference type="SUPFAM" id="SSF52540">
    <property type="entry name" value="P-loop containing nucleoside triphosphate hydrolases"/>
    <property type="match status" value="1"/>
</dbReference>
<dbReference type="Pfam" id="PF04548">
    <property type="entry name" value="AIG1"/>
    <property type="match status" value="1"/>
</dbReference>
<dbReference type="PANTHER" id="PTHR10903">
    <property type="entry name" value="GTPASE, IMAP FAMILY MEMBER-RELATED"/>
    <property type="match status" value="1"/>
</dbReference>
<dbReference type="Gene3D" id="3.40.50.300">
    <property type="entry name" value="P-loop containing nucleotide triphosphate hydrolases"/>
    <property type="match status" value="1"/>
</dbReference>
<evidence type="ECO:0000313" key="6">
    <source>
        <dbReference type="EMBL" id="KAA0722160.1"/>
    </source>
</evidence>
<dbReference type="GO" id="GO:0005525">
    <property type="term" value="F:GTP binding"/>
    <property type="evidence" value="ECO:0007669"/>
    <property type="project" value="UniProtKB-KW"/>
</dbReference>
<evidence type="ECO:0000256" key="3">
    <source>
        <dbReference type="ARBA" id="ARBA00023134"/>
    </source>
</evidence>
<sequence length="190" mass="21397">MDCCLCAVLNPDEELRILLVGKTGVGKSATGNTILGQNVFKSEISSSSVTAQCKKIHAIVNGRKVSVIDSPGLFDTSLSADEVIDRIKLCIPLSAPVTGNGGQYYTTEMLEKVERMIEKEKKRILKEAEERKQKEIEALREKLEDEAFEKAKERLNKEYDQIARKQAEIDFPFVLKMLTSLAMMLKDFFF</sequence>
<proteinExistence type="inferred from homology"/>
<dbReference type="InterPro" id="IPR045058">
    <property type="entry name" value="GIMA/IAN/Toc"/>
</dbReference>
<keyword evidence="2" id="KW-0547">Nucleotide-binding</keyword>
<evidence type="ECO:0000313" key="7">
    <source>
        <dbReference type="Proteomes" id="UP000324632"/>
    </source>
</evidence>